<dbReference type="Proteomes" id="UP000634136">
    <property type="component" value="Unassembled WGS sequence"/>
</dbReference>
<proteinExistence type="predicted"/>
<organism evidence="1 2">
    <name type="scientific">Senna tora</name>
    <dbReference type="NCBI Taxonomy" id="362788"/>
    <lineage>
        <taxon>Eukaryota</taxon>
        <taxon>Viridiplantae</taxon>
        <taxon>Streptophyta</taxon>
        <taxon>Embryophyta</taxon>
        <taxon>Tracheophyta</taxon>
        <taxon>Spermatophyta</taxon>
        <taxon>Magnoliopsida</taxon>
        <taxon>eudicotyledons</taxon>
        <taxon>Gunneridae</taxon>
        <taxon>Pentapetalae</taxon>
        <taxon>rosids</taxon>
        <taxon>fabids</taxon>
        <taxon>Fabales</taxon>
        <taxon>Fabaceae</taxon>
        <taxon>Caesalpinioideae</taxon>
        <taxon>Cassia clade</taxon>
        <taxon>Senna</taxon>
    </lineage>
</organism>
<protein>
    <submittedName>
        <fullName evidence="1">Uncharacterized protein</fullName>
    </submittedName>
</protein>
<sequence length="102" mass="11181">MRVWGFGCCGWEGGGSIFLGEGWKEVGMGEGIGMVEDEERGSRLGLREREWFGLGVTFLVAGKGGFEFGGLSDGGESLECVAMEVWVVGMKKRGKRERRKIE</sequence>
<evidence type="ECO:0000313" key="1">
    <source>
        <dbReference type="EMBL" id="KAF7802277.1"/>
    </source>
</evidence>
<reference evidence="1" key="1">
    <citation type="submission" date="2020-09" db="EMBL/GenBank/DDBJ databases">
        <title>Genome-Enabled Discovery of Anthraquinone Biosynthesis in Senna tora.</title>
        <authorList>
            <person name="Kang S.-H."/>
            <person name="Pandey R.P."/>
            <person name="Lee C.-M."/>
            <person name="Sim J.-S."/>
            <person name="Jeong J.-T."/>
            <person name="Choi B.-S."/>
            <person name="Jung M."/>
            <person name="Ginzburg D."/>
            <person name="Zhao K."/>
            <person name="Won S.Y."/>
            <person name="Oh T.-J."/>
            <person name="Yu Y."/>
            <person name="Kim N.-H."/>
            <person name="Lee O.R."/>
            <person name="Lee T.-H."/>
            <person name="Bashyal P."/>
            <person name="Kim T.-S."/>
            <person name="Lee W.-H."/>
            <person name="Kawkins C."/>
            <person name="Kim C.-K."/>
            <person name="Kim J.S."/>
            <person name="Ahn B.O."/>
            <person name="Rhee S.Y."/>
            <person name="Sohng J.K."/>
        </authorList>
    </citation>
    <scope>NUCLEOTIDE SEQUENCE</scope>
    <source>
        <tissue evidence="1">Leaf</tissue>
    </source>
</reference>
<evidence type="ECO:0000313" key="2">
    <source>
        <dbReference type="Proteomes" id="UP000634136"/>
    </source>
</evidence>
<dbReference type="EMBL" id="JAAIUW010000013">
    <property type="protein sequence ID" value="KAF7802277.1"/>
    <property type="molecule type" value="Genomic_DNA"/>
</dbReference>
<gene>
    <name evidence="1" type="ORF">G2W53_041388</name>
</gene>
<comment type="caution">
    <text evidence="1">The sequence shown here is derived from an EMBL/GenBank/DDBJ whole genome shotgun (WGS) entry which is preliminary data.</text>
</comment>
<name>A0A834SJW6_9FABA</name>
<keyword evidence="2" id="KW-1185">Reference proteome</keyword>
<accession>A0A834SJW6</accession>
<dbReference type="AlphaFoldDB" id="A0A834SJW6"/>